<evidence type="ECO:0000313" key="2">
    <source>
        <dbReference type="EMBL" id="RKT71263.1"/>
    </source>
</evidence>
<keyword evidence="1" id="KW-0812">Transmembrane</keyword>
<proteinExistence type="predicted"/>
<organism evidence="2 3">
    <name type="scientific">Saccharothrix variisporea</name>
    <dbReference type="NCBI Taxonomy" id="543527"/>
    <lineage>
        <taxon>Bacteria</taxon>
        <taxon>Bacillati</taxon>
        <taxon>Actinomycetota</taxon>
        <taxon>Actinomycetes</taxon>
        <taxon>Pseudonocardiales</taxon>
        <taxon>Pseudonocardiaceae</taxon>
        <taxon>Saccharothrix</taxon>
    </lineage>
</organism>
<keyword evidence="3" id="KW-1185">Reference proteome</keyword>
<dbReference type="RefSeq" id="WP_121223609.1">
    <property type="nucleotide sequence ID" value="NZ_JBIUBA010000001.1"/>
</dbReference>
<feature type="transmembrane region" description="Helical" evidence="1">
    <location>
        <begin position="12"/>
        <end position="35"/>
    </location>
</feature>
<dbReference type="EMBL" id="RBXR01000001">
    <property type="protein sequence ID" value="RKT71263.1"/>
    <property type="molecule type" value="Genomic_DNA"/>
</dbReference>
<accession>A0A495XF66</accession>
<evidence type="ECO:0000313" key="3">
    <source>
        <dbReference type="Proteomes" id="UP000272729"/>
    </source>
</evidence>
<keyword evidence="1" id="KW-0472">Membrane</keyword>
<dbReference type="OrthoDB" id="4556630at2"/>
<protein>
    <submittedName>
        <fullName evidence="2">Uncharacterized protein</fullName>
    </submittedName>
</protein>
<name>A0A495XF66_9PSEU</name>
<sequence length="118" mass="12484">MDTAKRGCLLNVLLFVLGAVVGTGMTAVLVVLAFLPSRDTTSADPGDPGVWVKEVDTLLGAPEYEVWLGASEDHGHVVEIPAGWGHEPEVVRSAEGVELRFRNGGRIFVPVSAYAGGR</sequence>
<comment type="caution">
    <text evidence="2">The sequence shown here is derived from an EMBL/GenBank/DDBJ whole genome shotgun (WGS) entry which is preliminary data.</text>
</comment>
<reference evidence="2 3" key="1">
    <citation type="submission" date="2018-10" db="EMBL/GenBank/DDBJ databases">
        <title>Sequencing the genomes of 1000 actinobacteria strains.</title>
        <authorList>
            <person name="Klenk H.-P."/>
        </authorList>
    </citation>
    <scope>NUCLEOTIDE SEQUENCE [LARGE SCALE GENOMIC DNA]</scope>
    <source>
        <strain evidence="2 3">DSM 43911</strain>
    </source>
</reference>
<gene>
    <name evidence="2" type="ORF">DFJ66_4545</name>
</gene>
<dbReference type="Proteomes" id="UP000272729">
    <property type="component" value="Unassembled WGS sequence"/>
</dbReference>
<evidence type="ECO:0000256" key="1">
    <source>
        <dbReference type="SAM" id="Phobius"/>
    </source>
</evidence>
<keyword evidence="1" id="KW-1133">Transmembrane helix</keyword>
<dbReference type="AlphaFoldDB" id="A0A495XF66"/>